<organism evidence="2">
    <name type="scientific">marine metagenome</name>
    <dbReference type="NCBI Taxonomy" id="408172"/>
    <lineage>
        <taxon>unclassified sequences</taxon>
        <taxon>metagenomes</taxon>
        <taxon>ecological metagenomes</taxon>
    </lineage>
</organism>
<feature type="transmembrane region" description="Helical" evidence="1">
    <location>
        <begin position="20"/>
        <end position="37"/>
    </location>
</feature>
<reference evidence="2" key="1">
    <citation type="submission" date="2018-05" db="EMBL/GenBank/DDBJ databases">
        <authorList>
            <person name="Lanie J.A."/>
            <person name="Ng W.-L."/>
            <person name="Kazmierczak K.M."/>
            <person name="Andrzejewski T.M."/>
            <person name="Davidsen T.M."/>
            <person name="Wayne K.J."/>
            <person name="Tettelin H."/>
            <person name="Glass J.I."/>
            <person name="Rusch D."/>
            <person name="Podicherti R."/>
            <person name="Tsui H.-C.T."/>
            <person name="Winkler M.E."/>
        </authorList>
    </citation>
    <scope>NUCLEOTIDE SEQUENCE</scope>
</reference>
<feature type="non-terminal residue" evidence="2">
    <location>
        <position position="55"/>
    </location>
</feature>
<evidence type="ECO:0000313" key="2">
    <source>
        <dbReference type="EMBL" id="SVD94291.1"/>
    </source>
</evidence>
<keyword evidence="1" id="KW-0812">Transmembrane</keyword>
<gene>
    <name evidence="2" type="ORF">METZ01_LOCUS447145</name>
</gene>
<dbReference type="AlphaFoldDB" id="A0A382ZFN6"/>
<dbReference type="EMBL" id="UINC01183504">
    <property type="protein sequence ID" value="SVD94291.1"/>
    <property type="molecule type" value="Genomic_DNA"/>
</dbReference>
<accession>A0A382ZFN6</accession>
<name>A0A382ZFN6_9ZZZZ</name>
<evidence type="ECO:0000256" key="1">
    <source>
        <dbReference type="SAM" id="Phobius"/>
    </source>
</evidence>
<sequence>MKHFVVHIAGRVAVERLLRLLAGLHQYLLVAILFRLLTRRMPSPTDRGGKKRYNV</sequence>
<keyword evidence="1" id="KW-1133">Transmembrane helix</keyword>
<protein>
    <submittedName>
        <fullName evidence="2">Uncharacterized protein</fullName>
    </submittedName>
</protein>
<proteinExistence type="predicted"/>
<keyword evidence="1" id="KW-0472">Membrane</keyword>